<protein>
    <recommendedName>
        <fullName evidence="4">Lipoprotein</fullName>
    </recommendedName>
</protein>
<evidence type="ECO:0000256" key="1">
    <source>
        <dbReference type="SAM" id="SignalP"/>
    </source>
</evidence>
<dbReference type="Proteomes" id="UP001189773">
    <property type="component" value="Unassembled WGS sequence"/>
</dbReference>
<name>A0ABN9IW75_9RALS</name>
<dbReference type="InterPro" id="IPR058243">
    <property type="entry name" value="Phage_VG64"/>
</dbReference>
<keyword evidence="3" id="KW-1185">Reference proteome</keyword>
<proteinExistence type="predicted"/>
<reference evidence="2 3" key="1">
    <citation type="submission" date="2023-07" db="EMBL/GenBank/DDBJ databases">
        <authorList>
            <person name="Peeters C."/>
        </authorList>
    </citation>
    <scope>NUCLEOTIDE SEQUENCE [LARGE SCALE GENOMIC DNA]</scope>
    <source>
        <strain evidence="2 3">LMG 18095</strain>
    </source>
</reference>
<accession>A0ABN9IW75</accession>
<evidence type="ECO:0008006" key="4">
    <source>
        <dbReference type="Google" id="ProtNLM"/>
    </source>
</evidence>
<keyword evidence="1" id="KW-0732">Signal</keyword>
<evidence type="ECO:0000313" key="2">
    <source>
        <dbReference type="EMBL" id="CAJ0792151.1"/>
    </source>
</evidence>
<gene>
    <name evidence="2" type="ORF">LMG18095_02274</name>
</gene>
<evidence type="ECO:0000313" key="3">
    <source>
        <dbReference type="Proteomes" id="UP001189773"/>
    </source>
</evidence>
<sequence>MKKISLILIAAAALSACSRDADVASQNLSVAADNFQINRRIVFYNGITGEYMLTIEGLCSKDNTSTERTLAIVCKTGPASYKKHFLGLSNNVTYFIEQIEGANVSAYHYKVIFKPSVIVPDIEVR</sequence>
<dbReference type="Pfam" id="PF25682">
    <property type="entry name" value="Phage_VG64"/>
    <property type="match status" value="1"/>
</dbReference>
<dbReference type="EMBL" id="CATZAR010000005">
    <property type="protein sequence ID" value="CAJ0792151.1"/>
    <property type="molecule type" value="Genomic_DNA"/>
</dbReference>
<feature type="chain" id="PRO_5046381161" description="Lipoprotein" evidence="1">
    <location>
        <begin position="22"/>
        <end position="125"/>
    </location>
</feature>
<feature type="signal peptide" evidence="1">
    <location>
        <begin position="1"/>
        <end position="21"/>
    </location>
</feature>
<dbReference type="PROSITE" id="PS51257">
    <property type="entry name" value="PROKAR_LIPOPROTEIN"/>
    <property type="match status" value="1"/>
</dbReference>
<dbReference type="RefSeq" id="WP_012436152.1">
    <property type="nucleotide sequence ID" value="NZ_CATWDO010000003.1"/>
</dbReference>
<organism evidence="2 3">
    <name type="scientific">Ralstonia thomasii</name>
    <dbReference type="NCBI Taxonomy" id="3058596"/>
    <lineage>
        <taxon>Bacteria</taxon>
        <taxon>Pseudomonadati</taxon>
        <taxon>Pseudomonadota</taxon>
        <taxon>Betaproteobacteria</taxon>
        <taxon>Burkholderiales</taxon>
        <taxon>Burkholderiaceae</taxon>
        <taxon>Ralstonia</taxon>
    </lineage>
</organism>
<comment type="caution">
    <text evidence="2">The sequence shown here is derived from an EMBL/GenBank/DDBJ whole genome shotgun (WGS) entry which is preliminary data.</text>
</comment>